<evidence type="ECO:0000313" key="6">
    <source>
        <dbReference type="EMBL" id="GAG63844.1"/>
    </source>
</evidence>
<reference evidence="6" key="1">
    <citation type="journal article" date="2014" name="Front. Microbiol.">
        <title>High frequency of phylogenetically diverse reductive dehalogenase-homologous genes in deep subseafloor sedimentary metagenomes.</title>
        <authorList>
            <person name="Kawai M."/>
            <person name="Futagami T."/>
            <person name="Toyoda A."/>
            <person name="Takaki Y."/>
            <person name="Nishi S."/>
            <person name="Hori S."/>
            <person name="Arai W."/>
            <person name="Tsubouchi T."/>
            <person name="Morono Y."/>
            <person name="Uchiyama I."/>
            <person name="Ito T."/>
            <person name="Fujiyama A."/>
            <person name="Inagaki F."/>
            <person name="Takami H."/>
        </authorList>
    </citation>
    <scope>NUCLEOTIDE SEQUENCE</scope>
    <source>
        <strain evidence="6">Expedition CK06-06</strain>
    </source>
</reference>
<sequence length="135" mass="15076">HQGLNKEEARKKAIEILKIVGIPDVEKRIDNYPHELSGGMRQRVMIAMALSCNPTLLIADEPTTALDVTIQAQILRLINDLKDKFGASVMLITHDLGVIAEMCDNVAVMYAGHIVEYTDVYTLFSNPLHPYTNIE</sequence>
<name>X0Z4A7_9ZZZZ</name>
<evidence type="ECO:0000256" key="2">
    <source>
        <dbReference type="ARBA" id="ARBA00022448"/>
    </source>
</evidence>
<evidence type="ECO:0000256" key="4">
    <source>
        <dbReference type="ARBA" id="ARBA00023136"/>
    </source>
</evidence>
<dbReference type="AlphaFoldDB" id="X0Z4A7"/>
<comment type="subcellular location">
    <subcellularLocation>
        <location evidence="1">Membrane</location>
    </subcellularLocation>
</comment>
<dbReference type="GO" id="GO:0016887">
    <property type="term" value="F:ATP hydrolysis activity"/>
    <property type="evidence" value="ECO:0007669"/>
    <property type="project" value="InterPro"/>
</dbReference>
<dbReference type="GO" id="GO:0016020">
    <property type="term" value="C:membrane"/>
    <property type="evidence" value="ECO:0007669"/>
    <property type="project" value="UniProtKB-SubCell"/>
</dbReference>
<dbReference type="InterPro" id="IPR027417">
    <property type="entry name" value="P-loop_NTPase"/>
</dbReference>
<evidence type="ECO:0000259" key="5">
    <source>
        <dbReference type="Pfam" id="PF00005"/>
    </source>
</evidence>
<evidence type="ECO:0000256" key="1">
    <source>
        <dbReference type="ARBA" id="ARBA00004370"/>
    </source>
</evidence>
<feature type="domain" description="ABC transporter" evidence="5">
    <location>
        <begin position="8"/>
        <end position="64"/>
    </location>
</feature>
<dbReference type="Pfam" id="PF00005">
    <property type="entry name" value="ABC_tran"/>
    <property type="match status" value="1"/>
</dbReference>
<evidence type="ECO:0000256" key="3">
    <source>
        <dbReference type="ARBA" id="ARBA00022475"/>
    </source>
</evidence>
<keyword evidence="4" id="KW-0472">Membrane</keyword>
<organism evidence="6">
    <name type="scientific">marine sediment metagenome</name>
    <dbReference type="NCBI Taxonomy" id="412755"/>
    <lineage>
        <taxon>unclassified sequences</taxon>
        <taxon>metagenomes</taxon>
        <taxon>ecological metagenomes</taxon>
    </lineage>
</organism>
<dbReference type="PANTHER" id="PTHR43297:SF2">
    <property type="entry name" value="DIPEPTIDE TRANSPORT ATP-BINDING PROTEIN DPPD"/>
    <property type="match status" value="1"/>
</dbReference>
<dbReference type="Gene3D" id="3.40.50.300">
    <property type="entry name" value="P-loop containing nucleotide triphosphate hydrolases"/>
    <property type="match status" value="1"/>
</dbReference>
<dbReference type="GO" id="GO:0005524">
    <property type="term" value="F:ATP binding"/>
    <property type="evidence" value="ECO:0007669"/>
    <property type="project" value="InterPro"/>
</dbReference>
<dbReference type="InterPro" id="IPR050388">
    <property type="entry name" value="ABC_Ni/Peptide_Import"/>
</dbReference>
<proteinExistence type="predicted"/>
<gene>
    <name evidence="6" type="ORF">S01H4_07701</name>
</gene>
<dbReference type="PANTHER" id="PTHR43297">
    <property type="entry name" value="OLIGOPEPTIDE TRANSPORT ATP-BINDING PROTEIN APPD"/>
    <property type="match status" value="1"/>
</dbReference>
<dbReference type="SUPFAM" id="SSF52540">
    <property type="entry name" value="P-loop containing nucleoside triphosphate hydrolases"/>
    <property type="match status" value="1"/>
</dbReference>
<keyword evidence="3" id="KW-1003">Cell membrane</keyword>
<keyword evidence="2" id="KW-0813">Transport</keyword>
<feature type="non-terminal residue" evidence="6">
    <location>
        <position position="1"/>
    </location>
</feature>
<accession>X0Z4A7</accession>
<dbReference type="EMBL" id="BART01002551">
    <property type="protein sequence ID" value="GAG63844.1"/>
    <property type="molecule type" value="Genomic_DNA"/>
</dbReference>
<dbReference type="InterPro" id="IPR003439">
    <property type="entry name" value="ABC_transporter-like_ATP-bd"/>
</dbReference>
<comment type="caution">
    <text evidence="6">The sequence shown here is derived from an EMBL/GenBank/DDBJ whole genome shotgun (WGS) entry which is preliminary data.</text>
</comment>
<protein>
    <recommendedName>
        <fullName evidence="5">ABC transporter domain-containing protein</fullName>
    </recommendedName>
</protein>